<keyword evidence="2" id="KW-0012">Acyltransferase</keyword>
<protein>
    <submittedName>
        <fullName evidence="4">GNAT family N-acetyltransferase</fullName>
    </submittedName>
</protein>
<dbReference type="PANTHER" id="PTHR43877">
    <property type="entry name" value="AMINOALKYLPHOSPHONATE N-ACETYLTRANSFERASE-RELATED-RELATED"/>
    <property type="match status" value="1"/>
</dbReference>
<sequence>MSDHGGLIITREPVTSDDAAWLMAQLSATLQCITGDSGLSSFDPQDLQHAGACFVVARNYAGTAVGCGALRPLSTGIAELKRMYAAEPAQGIGRALLAFLEQEACQLGYREIWLETRRVNQAAVRFYLRHGYQLIDNYGRYNGNLQAVCFCKVLV</sequence>
<dbReference type="InterPro" id="IPR016181">
    <property type="entry name" value="Acyl_CoA_acyltransferase"/>
</dbReference>
<dbReference type="EMBL" id="JAODIM010000043">
    <property type="protein sequence ID" value="MCU5780645.1"/>
    <property type="molecule type" value="Genomic_DNA"/>
</dbReference>
<keyword evidence="1" id="KW-0808">Transferase</keyword>
<evidence type="ECO:0000313" key="4">
    <source>
        <dbReference type="EMBL" id="MCU5780645.1"/>
    </source>
</evidence>
<dbReference type="Pfam" id="PF00583">
    <property type="entry name" value="Acetyltransf_1"/>
    <property type="match status" value="1"/>
</dbReference>
<dbReference type="RefSeq" id="WP_267142297.1">
    <property type="nucleotide sequence ID" value="NZ_JAODIL010000068.1"/>
</dbReference>
<evidence type="ECO:0000259" key="3">
    <source>
        <dbReference type="PROSITE" id="PS51186"/>
    </source>
</evidence>
<gene>
    <name evidence="4" type="ORF">N5923_24425</name>
</gene>
<dbReference type="SUPFAM" id="SSF55729">
    <property type="entry name" value="Acyl-CoA N-acyltransferases (Nat)"/>
    <property type="match status" value="1"/>
</dbReference>
<organism evidence="4 5">
    <name type="scientific">Winslowiella arboricola</name>
    <dbReference type="NCBI Taxonomy" id="2978220"/>
    <lineage>
        <taxon>Bacteria</taxon>
        <taxon>Pseudomonadati</taxon>
        <taxon>Pseudomonadota</taxon>
        <taxon>Gammaproteobacteria</taxon>
        <taxon>Enterobacterales</taxon>
        <taxon>Erwiniaceae</taxon>
        <taxon>Winslowiella</taxon>
    </lineage>
</organism>
<dbReference type="InterPro" id="IPR000182">
    <property type="entry name" value="GNAT_dom"/>
</dbReference>
<dbReference type="GO" id="GO:0016747">
    <property type="term" value="F:acyltransferase activity, transferring groups other than amino-acyl groups"/>
    <property type="evidence" value="ECO:0007669"/>
    <property type="project" value="InterPro"/>
</dbReference>
<comment type="caution">
    <text evidence="4">The sequence shown here is derived from an EMBL/GenBank/DDBJ whole genome shotgun (WGS) entry which is preliminary data.</text>
</comment>
<name>A0A9J6PY18_9GAMM</name>
<evidence type="ECO:0000313" key="5">
    <source>
        <dbReference type="Proteomes" id="UP001064262"/>
    </source>
</evidence>
<proteinExistence type="predicted"/>
<evidence type="ECO:0000256" key="1">
    <source>
        <dbReference type="ARBA" id="ARBA00022679"/>
    </source>
</evidence>
<dbReference type="Proteomes" id="UP001064262">
    <property type="component" value="Unassembled WGS sequence"/>
</dbReference>
<dbReference type="PANTHER" id="PTHR43877:SF2">
    <property type="entry name" value="AMINOALKYLPHOSPHONATE N-ACETYLTRANSFERASE-RELATED"/>
    <property type="match status" value="1"/>
</dbReference>
<feature type="domain" description="N-acetyltransferase" evidence="3">
    <location>
        <begin position="9"/>
        <end position="155"/>
    </location>
</feature>
<dbReference type="AlphaFoldDB" id="A0A9J6PY18"/>
<evidence type="ECO:0000256" key="2">
    <source>
        <dbReference type="ARBA" id="ARBA00023315"/>
    </source>
</evidence>
<dbReference type="PROSITE" id="PS51186">
    <property type="entry name" value="GNAT"/>
    <property type="match status" value="1"/>
</dbReference>
<reference evidence="4" key="1">
    <citation type="submission" date="2022-09" db="EMBL/GenBank/DDBJ databases">
        <title>Winslowiella arboricola sp. nov., isolated from bleeding cankers on broadleaf hosts.</title>
        <authorList>
            <person name="Brady C."/>
            <person name="Kaur S."/>
            <person name="Crampton B."/>
            <person name="Maddock D."/>
            <person name="Arnold D."/>
            <person name="Denman S."/>
        </authorList>
    </citation>
    <scope>NUCLEOTIDE SEQUENCE</scope>
    <source>
        <strain evidence="4">BAC 15a-03b</strain>
    </source>
</reference>
<dbReference type="CDD" id="cd04301">
    <property type="entry name" value="NAT_SF"/>
    <property type="match status" value="1"/>
</dbReference>
<dbReference type="InterPro" id="IPR050832">
    <property type="entry name" value="Bact_Acetyltransf"/>
</dbReference>
<dbReference type="Gene3D" id="3.40.630.30">
    <property type="match status" value="1"/>
</dbReference>
<keyword evidence="5" id="KW-1185">Reference proteome</keyword>
<accession>A0A9J6PY18</accession>